<dbReference type="EMBL" id="LR700248">
    <property type="protein sequence ID" value="VVH82456.1"/>
    <property type="molecule type" value="Genomic_DNA"/>
</dbReference>
<dbReference type="PANTHER" id="PTHR34597:SF3">
    <property type="entry name" value="OUTER MEMBRANE TRANSPORTER CDIB"/>
    <property type="match status" value="1"/>
</dbReference>
<dbReference type="Gene3D" id="2.40.160.50">
    <property type="entry name" value="membrane protein fhac: a member of the omp85/tpsb transporter family"/>
    <property type="match status" value="1"/>
</dbReference>
<dbReference type="Pfam" id="PF03865">
    <property type="entry name" value="ShlB"/>
    <property type="match status" value="1"/>
</dbReference>
<evidence type="ECO:0000313" key="11">
    <source>
        <dbReference type="EMBL" id="VVH82456.1"/>
    </source>
</evidence>
<comment type="subcellular location">
    <subcellularLocation>
        <location evidence="1">Cell outer membrane</location>
    </subcellularLocation>
</comment>
<accession>A0A5E5R226</accession>
<feature type="region of interest" description="Disordered" evidence="9">
    <location>
        <begin position="1"/>
        <end position="54"/>
    </location>
</feature>
<evidence type="ECO:0000256" key="2">
    <source>
        <dbReference type="ARBA" id="ARBA00009055"/>
    </source>
</evidence>
<comment type="similarity">
    <text evidence="2">Belongs to the TPS (TC 1.B.20) family.</text>
</comment>
<dbReference type="Pfam" id="PF17287">
    <property type="entry name" value="POTRA_3"/>
    <property type="match status" value="1"/>
</dbReference>
<keyword evidence="6" id="KW-0653">Protein transport</keyword>
<evidence type="ECO:0000256" key="5">
    <source>
        <dbReference type="ARBA" id="ARBA00022692"/>
    </source>
</evidence>
<evidence type="ECO:0000259" key="10">
    <source>
        <dbReference type="PROSITE" id="PS51779"/>
    </source>
</evidence>
<dbReference type="InterPro" id="IPR005565">
    <property type="entry name" value="Hemolysn_activator_HlyB_C"/>
</dbReference>
<dbReference type="InterPro" id="IPR034746">
    <property type="entry name" value="POTRA"/>
</dbReference>
<protein>
    <submittedName>
        <fullName evidence="11">Hemolysin transporter protein ShlB</fullName>
    </submittedName>
</protein>
<keyword evidence="7" id="KW-0472">Membrane</keyword>
<evidence type="ECO:0000256" key="6">
    <source>
        <dbReference type="ARBA" id="ARBA00022927"/>
    </source>
</evidence>
<reference evidence="11" key="1">
    <citation type="submission" date="2019-09" db="EMBL/GenBank/DDBJ databases">
        <authorList>
            <person name="Gross C."/>
            <person name="Bohn E."/>
        </authorList>
    </citation>
    <scope>NUCLEOTIDE SEQUENCE</scope>
    <source>
        <strain evidence="11">ID40</strain>
    </source>
</reference>
<dbReference type="AlphaFoldDB" id="A0A5E5R226"/>
<evidence type="ECO:0000256" key="3">
    <source>
        <dbReference type="ARBA" id="ARBA00022448"/>
    </source>
</evidence>
<name>A0A5E5R226_PSEAI</name>
<keyword evidence="3" id="KW-0813">Transport</keyword>
<evidence type="ECO:0000256" key="8">
    <source>
        <dbReference type="ARBA" id="ARBA00023237"/>
    </source>
</evidence>
<dbReference type="Pfam" id="PF08479">
    <property type="entry name" value="POTRA_2"/>
    <property type="match status" value="1"/>
</dbReference>
<dbReference type="InterPro" id="IPR051544">
    <property type="entry name" value="TPS_OM_transporter"/>
</dbReference>
<dbReference type="GO" id="GO:0046819">
    <property type="term" value="P:protein secretion by the type V secretion system"/>
    <property type="evidence" value="ECO:0007669"/>
    <property type="project" value="TreeGrafter"/>
</dbReference>
<keyword evidence="5" id="KW-0812">Transmembrane</keyword>
<gene>
    <name evidence="11" type="primary">shlB_1</name>
    <name evidence="11" type="ORF">TUEID40_03643</name>
</gene>
<evidence type="ECO:0000256" key="1">
    <source>
        <dbReference type="ARBA" id="ARBA00004442"/>
    </source>
</evidence>
<evidence type="ECO:0000256" key="7">
    <source>
        <dbReference type="ARBA" id="ARBA00023136"/>
    </source>
</evidence>
<dbReference type="GO" id="GO:0098046">
    <property type="term" value="C:type V protein secretion system complex"/>
    <property type="evidence" value="ECO:0007669"/>
    <property type="project" value="TreeGrafter"/>
</dbReference>
<dbReference type="InterPro" id="IPR013686">
    <property type="entry name" value="Polypept-transport_assoc_ShlB"/>
</dbReference>
<feature type="compositionally biased region" description="Low complexity" evidence="9">
    <location>
        <begin position="26"/>
        <end position="51"/>
    </location>
</feature>
<proteinExistence type="inferred from homology"/>
<evidence type="ECO:0000256" key="9">
    <source>
        <dbReference type="SAM" id="MobiDB-lite"/>
    </source>
</evidence>
<dbReference type="PANTHER" id="PTHR34597">
    <property type="entry name" value="SLR1661 PROTEIN"/>
    <property type="match status" value="1"/>
</dbReference>
<keyword evidence="4" id="KW-1134">Transmembrane beta strand</keyword>
<dbReference type="FunFam" id="3.10.20.310:FF:000018">
    <property type="entry name" value="ShlB/FhaC/HecB family hemolysin secretion/activation protein"/>
    <property type="match status" value="1"/>
</dbReference>
<keyword evidence="8" id="KW-0998">Cell outer membrane</keyword>
<dbReference type="GO" id="GO:0008320">
    <property type="term" value="F:protein transmembrane transporter activity"/>
    <property type="evidence" value="ECO:0007669"/>
    <property type="project" value="TreeGrafter"/>
</dbReference>
<evidence type="ECO:0000256" key="4">
    <source>
        <dbReference type="ARBA" id="ARBA00022452"/>
    </source>
</evidence>
<dbReference type="GO" id="GO:0009279">
    <property type="term" value="C:cell outer membrane"/>
    <property type="evidence" value="ECO:0007669"/>
    <property type="project" value="UniProtKB-SubCell"/>
</dbReference>
<feature type="domain" description="POTRA" evidence="10">
    <location>
        <begin position="59"/>
        <end position="134"/>
    </location>
</feature>
<dbReference type="PROSITE" id="PS51779">
    <property type="entry name" value="POTRA"/>
    <property type="match status" value="1"/>
</dbReference>
<dbReference type="InterPro" id="IPR035251">
    <property type="entry name" value="ShlB_POTRA"/>
</dbReference>
<dbReference type="Gene3D" id="3.10.20.310">
    <property type="entry name" value="membrane protein fhac"/>
    <property type="match status" value="1"/>
</dbReference>
<organism evidence="11">
    <name type="scientific">Pseudomonas aeruginosa</name>
    <dbReference type="NCBI Taxonomy" id="287"/>
    <lineage>
        <taxon>Bacteria</taxon>
        <taxon>Pseudomonadati</taxon>
        <taxon>Pseudomonadota</taxon>
        <taxon>Gammaproteobacteria</taxon>
        <taxon>Pseudomonadales</taxon>
        <taxon>Pseudomonadaceae</taxon>
        <taxon>Pseudomonas</taxon>
    </lineage>
</organism>
<sequence length="315" mass="33909">MPAAHASAAPSPPRRPRPDPRPPAAPAGRTAQAPGGTPATARQGAPAAADASGDDERCFEIRRIELEGAGHLGESARRQLLAPYQGRCLGVGQLNALLKAVTDHYLDRGYVTTRAYLPQQDLASGTLRIIVVEGRLEGLDSSALASPRELAMSFPGRTGELLDLRELEQLVDQLSRLPSRQAQLELVPGSEVGGSQVRLKGERDKPWRVSATRNNDGDVSTGEQQMGLGLDWDSPLGLADQLNLRANRDAVTDRWRHSDSQSLFYSLPWGWWTFTYGYSQSDYRTRNEASGFPSSSMATAAATSSAPNACCTATV</sequence>